<dbReference type="KEGG" id="aare:D3093_32695"/>
<dbReference type="Proteomes" id="UP000298595">
    <property type="component" value="Plasmid p5"/>
</dbReference>
<proteinExistence type="predicted"/>
<protein>
    <submittedName>
        <fullName evidence="1">DUF1062 domain-containing protein</fullName>
    </submittedName>
</protein>
<keyword evidence="1" id="KW-0614">Plasmid</keyword>
<dbReference type="InterPro" id="IPR009412">
    <property type="entry name" value="DUF1062"/>
</dbReference>
<sequence length="214" mass="24736">MQDRLTVNWMVRPIGSQRIVKRCPGCDAKRSFVSSGAFRVNAQKKSIDVWHIYKCEQCSFTWNIEIISRTNRSSIDPVMYDRFLRNDPEESRRQEFNYSLLSRLRAELGQTPDFTVDGPGLKEFGPVSAVHVRLGFEFLLPVRLMNVVTQKLMLSRRRLTLLIDAGRFRGLSRDDLQRKVNRCYDFEFEAPAVLAEADAHCRMSEVESSPSVIE</sequence>
<reference evidence="1 2" key="1">
    <citation type="submission" date="2018-09" db="EMBL/GenBank/DDBJ databases">
        <title>Whole genome based analysis of evolution and adaptive divergence in Indian and Brazilian strains of Azospirillum brasilense.</title>
        <authorList>
            <person name="Singh C."/>
            <person name="Tripathi A.K."/>
        </authorList>
    </citation>
    <scope>NUCLEOTIDE SEQUENCE [LARGE SCALE GENOMIC DNA]</scope>
    <source>
        <strain evidence="1 2">MTCC4035</strain>
        <plasmid evidence="1 2">p5</plasmid>
    </source>
</reference>
<dbReference type="EMBL" id="CP032326">
    <property type="protein sequence ID" value="QCO00028.1"/>
    <property type="molecule type" value="Genomic_DNA"/>
</dbReference>
<accession>A0A4D8PT80</accession>
<organism evidence="1 2">
    <name type="scientific">Azospirillum argentinense</name>
    <dbReference type="NCBI Taxonomy" id="2970906"/>
    <lineage>
        <taxon>Bacteria</taxon>
        <taxon>Pseudomonadati</taxon>
        <taxon>Pseudomonadota</taxon>
        <taxon>Alphaproteobacteria</taxon>
        <taxon>Rhodospirillales</taxon>
        <taxon>Azospirillaceae</taxon>
        <taxon>Azospirillum</taxon>
    </lineage>
</organism>
<evidence type="ECO:0000313" key="2">
    <source>
        <dbReference type="Proteomes" id="UP000298595"/>
    </source>
</evidence>
<gene>
    <name evidence="1" type="ORF">D3093_32695</name>
</gene>
<geneLocation type="plasmid" evidence="1 2">
    <name>p5</name>
</geneLocation>
<name>A0A4D8PT80_9PROT</name>
<dbReference type="Pfam" id="PF06353">
    <property type="entry name" value="DUF1062"/>
    <property type="match status" value="1"/>
</dbReference>
<evidence type="ECO:0000313" key="1">
    <source>
        <dbReference type="EMBL" id="QCO00028.1"/>
    </source>
</evidence>
<dbReference type="AlphaFoldDB" id="A0A4D8PT80"/>